<comment type="caution">
    <text evidence="1">The sequence shown here is derived from an EMBL/GenBank/DDBJ whole genome shotgun (WGS) entry which is preliminary data.</text>
</comment>
<dbReference type="EMBL" id="JANPWB010000004">
    <property type="protein sequence ID" value="KAJ1194094.1"/>
    <property type="molecule type" value="Genomic_DNA"/>
</dbReference>
<reference evidence="1" key="1">
    <citation type="journal article" date="2022" name="bioRxiv">
        <title>Sequencing and chromosome-scale assembly of the giantPleurodeles waltlgenome.</title>
        <authorList>
            <person name="Brown T."/>
            <person name="Elewa A."/>
            <person name="Iarovenko S."/>
            <person name="Subramanian E."/>
            <person name="Araus A.J."/>
            <person name="Petzold A."/>
            <person name="Susuki M."/>
            <person name="Suzuki K.-i.T."/>
            <person name="Hayashi T."/>
            <person name="Toyoda A."/>
            <person name="Oliveira C."/>
            <person name="Osipova E."/>
            <person name="Leigh N.D."/>
            <person name="Simon A."/>
            <person name="Yun M.H."/>
        </authorList>
    </citation>
    <scope>NUCLEOTIDE SEQUENCE</scope>
    <source>
        <strain evidence="1">20211129_DDA</strain>
        <tissue evidence="1">Liver</tissue>
    </source>
</reference>
<sequence length="260" mass="29492">MPTPARYCKANKLQNRNHGLQSWMHQELQQTQICYGWRTVGTSTKPKVLDIHFNQHGSHVTQLSYLKASALAMIMSFKKLVEKIRDPDLTGVCEGVDAKLMPTVTDGTLISRDRLAAKLDKAQTQCYRHLFHLPDATQSSQIHLEFGIYKGSLMSKAWLLGFYAKLKSAPKGSLKELIWQGIQDHKLQWNSYVRSSLELLDVRRIMELNLLPKIISKLVAKSANMTLAEEDRQERACMAHANLCMSLYQNPGKSHISQAT</sequence>
<name>A0AAV7V1L9_PLEWA</name>
<keyword evidence="2" id="KW-1185">Reference proteome</keyword>
<protein>
    <submittedName>
        <fullName evidence="1">Uncharacterized protein</fullName>
    </submittedName>
</protein>
<proteinExistence type="predicted"/>
<evidence type="ECO:0000313" key="2">
    <source>
        <dbReference type="Proteomes" id="UP001066276"/>
    </source>
</evidence>
<dbReference type="AlphaFoldDB" id="A0AAV7V1L9"/>
<organism evidence="1 2">
    <name type="scientific">Pleurodeles waltl</name>
    <name type="common">Iberian ribbed newt</name>
    <dbReference type="NCBI Taxonomy" id="8319"/>
    <lineage>
        <taxon>Eukaryota</taxon>
        <taxon>Metazoa</taxon>
        <taxon>Chordata</taxon>
        <taxon>Craniata</taxon>
        <taxon>Vertebrata</taxon>
        <taxon>Euteleostomi</taxon>
        <taxon>Amphibia</taxon>
        <taxon>Batrachia</taxon>
        <taxon>Caudata</taxon>
        <taxon>Salamandroidea</taxon>
        <taxon>Salamandridae</taxon>
        <taxon>Pleurodelinae</taxon>
        <taxon>Pleurodeles</taxon>
    </lineage>
</organism>
<dbReference type="Proteomes" id="UP001066276">
    <property type="component" value="Chromosome 2_2"/>
</dbReference>
<accession>A0AAV7V1L9</accession>
<evidence type="ECO:0000313" key="1">
    <source>
        <dbReference type="EMBL" id="KAJ1194094.1"/>
    </source>
</evidence>
<gene>
    <name evidence="1" type="ORF">NDU88_003389</name>
</gene>